<dbReference type="PANTHER" id="PTHR36121">
    <property type="entry name" value="PROTEIN SXY"/>
    <property type="match status" value="1"/>
</dbReference>
<dbReference type="AlphaFoldDB" id="A0A367WPM2"/>
<dbReference type="Pfam" id="PF04993">
    <property type="entry name" value="TfoX_N"/>
    <property type="match status" value="1"/>
</dbReference>
<proteinExistence type="predicted"/>
<organism evidence="2 3">
    <name type="scientific">Thalassospira profundimaris</name>
    <dbReference type="NCBI Taxonomy" id="502049"/>
    <lineage>
        <taxon>Bacteria</taxon>
        <taxon>Pseudomonadati</taxon>
        <taxon>Pseudomonadota</taxon>
        <taxon>Alphaproteobacteria</taxon>
        <taxon>Rhodospirillales</taxon>
        <taxon>Thalassospiraceae</taxon>
        <taxon>Thalassospira</taxon>
    </lineage>
</organism>
<dbReference type="Proteomes" id="UP000252517">
    <property type="component" value="Unassembled WGS sequence"/>
</dbReference>
<dbReference type="InterPro" id="IPR007076">
    <property type="entry name" value="TfoX_N"/>
</dbReference>
<dbReference type="InterPro" id="IPR047525">
    <property type="entry name" value="TfoX-like"/>
</dbReference>
<comment type="caution">
    <text evidence="2">The sequence shown here is derived from an EMBL/GenBank/DDBJ whole genome shotgun (WGS) entry which is preliminary data.</text>
</comment>
<protein>
    <recommendedName>
        <fullName evidence="1">TfoX N-terminal domain-containing protein</fullName>
    </recommendedName>
</protein>
<evidence type="ECO:0000313" key="3">
    <source>
        <dbReference type="Proteomes" id="UP000252517"/>
    </source>
</evidence>
<dbReference type="PANTHER" id="PTHR36121:SF1">
    <property type="entry name" value="PROTEIN SXY"/>
    <property type="match status" value="1"/>
</dbReference>
<sequence length="111" mass="12590">MLTDLFAPLGHITARRMFGGWGIYCDGIVFGLVADDVLFLKADDLCRDVFEARHLDMFYPQGPEGICISYYEIPGDWLEDEDDILPYARVALDAGLRASRTKKTKKKKTIK</sequence>
<gene>
    <name evidence="2" type="ORF">TH25_22215</name>
</gene>
<accession>A0A367WPM2</accession>
<dbReference type="SUPFAM" id="SSF159894">
    <property type="entry name" value="YgaC/TfoX-N like"/>
    <property type="match status" value="1"/>
</dbReference>
<dbReference type="Gene3D" id="3.30.1460.30">
    <property type="entry name" value="YgaC/TfoX-N like chaperone"/>
    <property type="match status" value="1"/>
</dbReference>
<feature type="domain" description="TfoX N-terminal" evidence="1">
    <location>
        <begin position="4"/>
        <end position="94"/>
    </location>
</feature>
<evidence type="ECO:0000259" key="1">
    <source>
        <dbReference type="Pfam" id="PF04993"/>
    </source>
</evidence>
<reference evidence="2 3" key="1">
    <citation type="submission" date="2014-07" db="EMBL/GenBank/DDBJ databases">
        <title>Draft genome sequence of Thalassospira profundimaris S25-3-2.</title>
        <authorList>
            <person name="Lai Q."/>
            <person name="Shao Z."/>
        </authorList>
    </citation>
    <scope>NUCLEOTIDE SEQUENCE [LARGE SCALE GENOMIC DNA]</scope>
    <source>
        <strain evidence="2 3">S25-3-2</strain>
    </source>
</reference>
<name>A0A367WPM2_9PROT</name>
<dbReference type="EMBL" id="JPWH01000027">
    <property type="protein sequence ID" value="RCK43149.1"/>
    <property type="molecule type" value="Genomic_DNA"/>
</dbReference>
<evidence type="ECO:0000313" key="2">
    <source>
        <dbReference type="EMBL" id="RCK43149.1"/>
    </source>
</evidence>